<dbReference type="Pfam" id="PF00165">
    <property type="entry name" value="HTH_AraC"/>
    <property type="match status" value="1"/>
</dbReference>
<evidence type="ECO:0000313" key="10">
    <source>
        <dbReference type="RefSeq" id="XP_033568839.1"/>
    </source>
</evidence>
<dbReference type="InterPro" id="IPR018060">
    <property type="entry name" value="HTH_AraC"/>
</dbReference>
<dbReference type="Gene3D" id="1.10.10.60">
    <property type="entry name" value="Homeodomain-like"/>
    <property type="match status" value="1"/>
</dbReference>
<keyword evidence="2" id="KW-0808">Transferase</keyword>
<evidence type="ECO:0000256" key="2">
    <source>
        <dbReference type="ARBA" id="ARBA00022603"/>
    </source>
</evidence>
<dbReference type="PROSITE" id="PS01124">
    <property type="entry name" value="HTH_ARAC_FAMILY_2"/>
    <property type="match status" value="1"/>
</dbReference>
<dbReference type="Proteomes" id="UP000504636">
    <property type="component" value="Unplaced"/>
</dbReference>
<keyword evidence="9" id="KW-1185">Reference proteome</keyword>
<dbReference type="InterPro" id="IPR004026">
    <property type="entry name" value="Ada_DNA_repair_Zn-bd"/>
</dbReference>
<organism evidence="8">
    <name type="scientific">Mytilinidion resinicola</name>
    <dbReference type="NCBI Taxonomy" id="574789"/>
    <lineage>
        <taxon>Eukaryota</taxon>
        <taxon>Fungi</taxon>
        <taxon>Dikarya</taxon>
        <taxon>Ascomycota</taxon>
        <taxon>Pezizomycotina</taxon>
        <taxon>Dothideomycetes</taxon>
        <taxon>Pleosporomycetidae</taxon>
        <taxon>Mytilinidiales</taxon>
        <taxon>Mytilinidiaceae</taxon>
        <taxon>Mytilinidion</taxon>
    </lineage>
</organism>
<proteinExistence type="predicted"/>
<evidence type="ECO:0000259" key="7">
    <source>
        <dbReference type="PROSITE" id="PS01124"/>
    </source>
</evidence>
<dbReference type="SUPFAM" id="SSF57884">
    <property type="entry name" value="Ada DNA repair protein, N-terminal domain (N-Ada 10)"/>
    <property type="match status" value="1"/>
</dbReference>
<keyword evidence="3" id="KW-0805">Transcription regulation</keyword>
<dbReference type="InterPro" id="IPR009057">
    <property type="entry name" value="Homeodomain-like_sf"/>
</dbReference>
<name>A0A6A6Y0W8_9PEZI</name>
<comment type="cofactor">
    <cofactor evidence="1">
        <name>Zn(2+)</name>
        <dbReference type="ChEBI" id="CHEBI:29105"/>
    </cofactor>
</comment>
<dbReference type="Pfam" id="PF02805">
    <property type="entry name" value="Ada_Zn_binding"/>
    <property type="match status" value="1"/>
</dbReference>
<reference evidence="10" key="2">
    <citation type="submission" date="2020-04" db="EMBL/GenBank/DDBJ databases">
        <authorList>
            <consortium name="NCBI Genome Project"/>
        </authorList>
    </citation>
    <scope>NUCLEOTIDE SEQUENCE</scope>
    <source>
        <strain evidence="10">CBS 304.34</strain>
    </source>
</reference>
<evidence type="ECO:0000256" key="4">
    <source>
        <dbReference type="ARBA" id="ARBA00023159"/>
    </source>
</evidence>
<reference evidence="10" key="3">
    <citation type="submission" date="2025-04" db="UniProtKB">
        <authorList>
            <consortium name="RefSeq"/>
        </authorList>
    </citation>
    <scope>IDENTIFICATION</scope>
    <source>
        <strain evidence="10">CBS 304.34</strain>
    </source>
</reference>
<protein>
    <recommendedName>
        <fullName evidence="7">HTH araC/xylS-type domain-containing protein</fullName>
    </recommendedName>
</protein>
<dbReference type="GO" id="GO:0008168">
    <property type="term" value="F:methyltransferase activity"/>
    <property type="evidence" value="ECO:0007669"/>
    <property type="project" value="UniProtKB-KW"/>
</dbReference>
<dbReference type="EMBL" id="MU003727">
    <property type="protein sequence ID" value="KAF2801875.1"/>
    <property type="molecule type" value="Genomic_DNA"/>
</dbReference>
<evidence type="ECO:0000313" key="8">
    <source>
        <dbReference type="EMBL" id="KAF2801875.1"/>
    </source>
</evidence>
<dbReference type="GO" id="GO:0032259">
    <property type="term" value="P:methylation"/>
    <property type="evidence" value="ECO:0007669"/>
    <property type="project" value="UniProtKB-KW"/>
</dbReference>
<dbReference type="SUPFAM" id="SSF46689">
    <property type="entry name" value="Homeodomain-like"/>
    <property type="match status" value="1"/>
</dbReference>
<evidence type="ECO:0000313" key="9">
    <source>
        <dbReference type="Proteomes" id="UP000504636"/>
    </source>
</evidence>
<dbReference type="GO" id="GO:0006281">
    <property type="term" value="P:DNA repair"/>
    <property type="evidence" value="ECO:0007669"/>
    <property type="project" value="InterPro"/>
</dbReference>
<evidence type="ECO:0000256" key="5">
    <source>
        <dbReference type="ARBA" id="ARBA00023163"/>
    </source>
</evidence>
<keyword evidence="2" id="KW-0489">Methyltransferase</keyword>
<dbReference type="GO" id="GO:0003700">
    <property type="term" value="F:DNA-binding transcription factor activity"/>
    <property type="evidence" value="ECO:0007669"/>
    <property type="project" value="InterPro"/>
</dbReference>
<dbReference type="Gene3D" id="3.40.10.10">
    <property type="entry name" value="DNA Methylphosphotriester Repair Domain"/>
    <property type="match status" value="1"/>
</dbReference>
<feature type="region of interest" description="Disordered" evidence="6">
    <location>
        <begin position="144"/>
        <end position="171"/>
    </location>
</feature>
<evidence type="ECO:0000256" key="1">
    <source>
        <dbReference type="ARBA" id="ARBA00001947"/>
    </source>
</evidence>
<dbReference type="RefSeq" id="XP_033568839.1">
    <property type="nucleotide sequence ID" value="XM_033726337.1"/>
</dbReference>
<gene>
    <name evidence="8 10" type="ORF">BDZ99DRAFT_528087</name>
</gene>
<dbReference type="InterPro" id="IPR035451">
    <property type="entry name" value="Ada-like_dom_sf"/>
</dbReference>
<dbReference type="GO" id="GO:0008270">
    <property type="term" value="F:zinc ion binding"/>
    <property type="evidence" value="ECO:0007669"/>
    <property type="project" value="InterPro"/>
</dbReference>
<dbReference type="OrthoDB" id="2447880at2759"/>
<reference evidence="8 10" key="1">
    <citation type="journal article" date="2020" name="Stud. Mycol.">
        <title>101 Dothideomycetes genomes: a test case for predicting lifestyles and emergence of pathogens.</title>
        <authorList>
            <person name="Haridas S."/>
            <person name="Albert R."/>
            <person name="Binder M."/>
            <person name="Bloem J."/>
            <person name="Labutti K."/>
            <person name="Salamov A."/>
            <person name="Andreopoulos B."/>
            <person name="Baker S."/>
            <person name="Barry K."/>
            <person name="Bills G."/>
            <person name="Bluhm B."/>
            <person name="Cannon C."/>
            <person name="Castanera R."/>
            <person name="Culley D."/>
            <person name="Daum C."/>
            <person name="Ezra D."/>
            <person name="Gonzalez J."/>
            <person name="Henrissat B."/>
            <person name="Kuo A."/>
            <person name="Liang C."/>
            <person name="Lipzen A."/>
            <person name="Lutzoni F."/>
            <person name="Magnuson J."/>
            <person name="Mondo S."/>
            <person name="Nolan M."/>
            <person name="Ohm R."/>
            <person name="Pangilinan J."/>
            <person name="Park H.-J."/>
            <person name="Ramirez L."/>
            <person name="Alfaro M."/>
            <person name="Sun H."/>
            <person name="Tritt A."/>
            <person name="Yoshinaga Y."/>
            <person name="Zwiers L.-H."/>
            <person name="Turgeon B."/>
            <person name="Goodwin S."/>
            <person name="Spatafora J."/>
            <person name="Crous P."/>
            <person name="Grigoriev I."/>
        </authorList>
    </citation>
    <scope>NUCLEOTIDE SEQUENCE</scope>
    <source>
        <strain evidence="8 10">CBS 304.34</strain>
    </source>
</reference>
<feature type="domain" description="HTH araC/xylS-type" evidence="7">
    <location>
        <begin position="85"/>
        <end position="136"/>
    </location>
</feature>
<keyword evidence="5" id="KW-0804">Transcription</keyword>
<evidence type="ECO:0000256" key="3">
    <source>
        <dbReference type="ARBA" id="ARBA00023015"/>
    </source>
</evidence>
<dbReference type="GeneID" id="54467230"/>
<accession>A0A6A6Y0W8</accession>
<dbReference type="GO" id="GO:0043565">
    <property type="term" value="F:sequence-specific DNA binding"/>
    <property type="evidence" value="ECO:0007669"/>
    <property type="project" value="InterPro"/>
</dbReference>
<keyword evidence="4" id="KW-0010">Activator</keyword>
<sequence>MSFTTPSTRWAALTTRDPAAYSAFIYAVKSTNCYCRPTCPARLARRANVVFYSSAAEAAKDGFRACKRCKPDAGDEKDAADIAFEKACSIIVDAVAEGKASELGLKELAKAVGLTPRYFHKVFKDRMGVTPAQYVKLKGEEMSTIGGLSAPQEEGKEDPQRGPSGGEQELGFDFDFGDLVNEEMMGGGEGSVSPEGHTPPLPDGQPDGILPDALADADREKQMPFYSALFTFDEMGLDLLDLGTFGGVDEIEHAWLNMEDDKTLNSLAPYDFNSGNYMDSNPFIIP</sequence>
<dbReference type="AlphaFoldDB" id="A0A6A6Y0W8"/>
<evidence type="ECO:0000256" key="6">
    <source>
        <dbReference type="SAM" id="MobiDB-lite"/>
    </source>
</evidence>